<feature type="compositionally biased region" description="Low complexity" evidence="5">
    <location>
        <begin position="376"/>
        <end position="393"/>
    </location>
</feature>
<keyword evidence="2 3" id="KW-0802">TPR repeat</keyword>
<dbReference type="InterPro" id="IPR050498">
    <property type="entry name" value="Ycf3"/>
</dbReference>
<evidence type="ECO:0000256" key="2">
    <source>
        <dbReference type="ARBA" id="ARBA00022803"/>
    </source>
</evidence>
<dbReference type="SUPFAM" id="SSF48452">
    <property type="entry name" value="TPR-like"/>
    <property type="match status" value="4"/>
</dbReference>
<dbReference type="Gene3D" id="1.25.40.10">
    <property type="entry name" value="Tetratricopeptide repeat domain"/>
    <property type="match status" value="6"/>
</dbReference>
<dbReference type="RefSeq" id="WP_012831545.1">
    <property type="nucleotide sequence ID" value="NC_013440.1"/>
</dbReference>
<dbReference type="Pfam" id="PF14559">
    <property type="entry name" value="TPR_19"/>
    <property type="match status" value="1"/>
</dbReference>
<dbReference type="Proteomes" id="UP000001880">
    <property type="component" value="Chromosome"/>
</dbReference>
<feature type="compositionally biased region" description="Gly residues" evidence="5">
    <location>
        <begin position="166"/>
        <end position="182"/>
    </location>
</feature>
<keyword evidence="1" id="KW-0677">Repeat</keyword>
<reference evidence="6 7" key="1">
    <citation type="journal article" date="2010" name="Stand. Genomic Sci.">
        <title>Complete genome sequence of Haliangium ochraceum type strain (SMP-2).</title>
        <authorList>
            <consortium name="US DOE Joint Genome Institute (JGI-PGF)"/>
            <person name="Ivanova N."/>
            <person name="Daum C."/>
            <person name="Lang E."/>
            <person name="Abt B."/>
            <person name="Kopitz M."/>
            <person name="Saunders E."/>
            <person name="Lapidus A."/>
            <person name="Lucas S."/>
            <person name="Glavina Del Rio T."/>
            <person name="Nolan M."/>
            <person name="Tice H."/>
            <person name="Copeland A."/>
            <person name="Cheng J.F."/>
            <person name="Chen F."/>
            <person name="Bruce D."/>
            <person name="Goodwin L."/>
            <person name="Pitluck S."/>
            <person name="Mavromatis K."/>
            <person name="Pati A."/>
            <person name="Mikhailova N."/>
            <person name="Chen A."/>
            <person name="Palaniappan K."/>
            <person name="Land M."/>
            <person name="Hauser L."/>
            <person name="Chang Y.J."/>
            <person name="Jeffries C.D."/>
            <person name="Detter J.C."/>
            <person name="Brettin T."/>
            <person name="Rohde M."/>
            <person name="Goker M."/>
            <person name="Bristow J."/>
            <person name="Markowitz V."/>
            <person name="Eisen J.A."/>
            <person name="Hugenholtz P."/>
            <person name="Kyrpides N.C."/>
            <person name="Klenk H.P."/>
        </authorList>
    </citation>
    <scope>NUCLEOTIDE SEQUENCE [LARGE SCALE GENOMIC DNA]</scope>
    <source>
        <strain evidence="7">DSM 14365 / CIP 107738 / JCM 11303 / AJ 13395 / SMP-2</strain>
    </source>
</reference>
<dbReference type="PANTHER" id="PTHR44858">
    <property type="entry name" value="TETRATRICOPEPTIDE REPEAT PROTEIN 6"/>
    <property type="match status" value="1"/>
</dbReference>
<dbReference type="AlphaFoldDB" id="D0LQE4"/>
<dbReference type="SMART" id="SM00028">
    <property type="entry name" value="TPR"/>
    <property type="match status" value="9"/>
</dbReference>
<feature type="region of interest" description="Disordered" evidence="5">
    <location>
        <begin position="250"/>
        <end position="450"/>
    </location>
</feature>
<evidence type="ECO:0000256" key="4">
    <source>
        <dbReference type="SAM" id="Coils"/>
    </source>
</evidence>
<evidence type="ECO:0000313" key="7">
    <source>
        <dbReference type="Proteomes" id="UP000001880"/>
    </source>
</evidence>
<feature type="repeat" description="TPR" evidence="3">
    <location>
        <begin position="71"/>
        <end position="104"/>
    </location>
</feature>
<dbReference type="OrthoDB" id="5459082at2"/>
<accession>D0LQE4</accession>
<feature type="compositionally biased region" description="Pro residues" evidence="5">
    <location>
        <begin position="357"/>
        <end position="375"/>
    </location>
</feature>
<feature type="region of interest" description="Disordered" evidence="5">
    <location>
        <begin position="149"/>
        <end position="188"/>
    </location>
</feature>
<dbReference type="KEGG" id="hoh:Hoch_6484"/>
<evidence type="ECO:0000256" key="5">
    <source>
        <dbReference type="SAM" id="MobiDB-lite"/>
    </source>
</evidence>
<dbReference type="PANTHER" id="PTHR44858:SF1">
    <property type="entry name" value="UDP-N-ACETYLGLUCOSAMINE--PEPTIDE N-ACETYLGLUCOSAMINYLTRANSFERASE SPINDLY-RELATED"/>
    <property type="match status" value="1"/>
</dbReference>
<feature type="compositionally biased region" description="Low complexity" evidence="5">
    <location>
        <begin position="299"/>
        <end position="318"/>
    </location>
</feature>
<dbReference type="EMBL" id="CP001804">
    <property type="protein sequence ID" value="ACY18953.1"/>
    <property type="molecule type" value="Genomic_DNA"/>
</dbReference>
<dbReference type="STRING" id="502025.Hoch_6484"/>
<gene>
    <name evidence="6" type="ordered locus">Hoch_6484</name>
</gene>
<dbReference type="Pfam" id="PF13432">
    <property type="entry name" value="TPR_16"/>
    <property type="match status" value="5"/>
</dbReference>
<evidence type="ECO:0000256" key="3">
    <source>
        <dbReference type="PROSITE-ProRule" id="PRU00339"/>
    </source>
</evidence>
<feature type="compositionally biased region" description="Low complexity" evidence="5">
    <location>
        <begin position="414"/>
        <end position="437"/>
    </location>
</feature>
<proteinExistence type="predicted"/>
<dbReference type="eggNOG" id="COG0457">
    <property type="taxonomic scope" value="Bacteria"/>
</dbReference>
<feature type="compositionally biased region" description="Low complexity" evidence="5">
    <location>
        <begin position="334"/>
        <end position="356"/>
    </location>
</feature>
<evidence type="ECO:0000256" key="1">
    <source>
        <dbReference type="ARBA" id="ARBA00022737"/>
    </source>
</evidence>
<feature type="coiled-coil region" evidence="4">
    <location>
        <begin position="1072"/>
        <end position="1134"/>
    </location>
</feature>
<dbReference type="PROSITE" id="PS50005">
    <property type="entry name" value="TPR"/>
    <property type="match status" value="4"/>
</dbReference>
<dbReference type="InterPro" id="IPR011990">
    <property type="entry name" value="TPR-like_helical_dom_sf"/>
</dbReference>
<evidence type="ECO:0000313" key="6">
    <source>
        <dbReference type="EMBL" id="ACY18953.1"/>
    </source>
</evidence>
<feature type="compositionally biased region" description="Basic and acidic residues" evidence="5">
    <location>
        <begin position="274"/>
        <end position="298"/>
    </location>
</feature>
<name>D0LQE4_HALO1</name>
<keyword evidence="4" id="KW-0175">Coiled coil</keyword>
<dbReference type="InterPro" id="IPR019734">
    <property type="entry name" value="TPR_rpt"/>
</dbReference>
<dbReference type="HOGENOM" id="CLU_265174_0_0_7"/>
<sequence>MSSTDLIQQARQQFERGSFRDAAATCRRGILSFPEDGEIRLWLGRSLMGLQRYDEVLAEMQVLLARQPDNAQALALRGEALYYTGELDGAVNALREACRLNPYDAASRALCEQADNARHGDGEDLIFVDEAPSDVVTRHYDMSQDAEGRFAPSSEGGTAEFFDSLGDGGADAGGAGARGGAGDSFEEPTAIYDDASSAFGMRLRPRPEAGGAAAGLPGEVDNALTELDEDGGGDFAEMPPTSMIQLDAPMQGRQRSAPPVPSPRVPAQPLRAEQPTRESEPIRPRAAEQPTRESEPIRPRASAPQAQPRSPSSASPGPRLRPDPEPRPAPRPSAVPGSGPTAAPTSMPRSPSSHSPAPVPRPPSAPAPSAPPPPAGIQLPAPAAAAAPVSYPSLGSDKPSSTPAAYPRSDAAKRASSTGSRPSASAPRPPSRQSQAAGPASYEPTTAVPRQSMPRRRVWPLALAAVVFLGGGVFGGLELRKLRLQWEIDQARARAAELMASDAFPGYLGARTVYTEIAHVRAEAEDRALLARTDAALAAEFGAGYPEALSAVGALGEDGRVDALIARAYLRLAEDDLVGLDARVDDLTVHASEHPFEPYLRGRERLLAGDAAAAAEAFESAIARTERPLFSVWLGRAQLARGDHAAAEQSFAAVLATVPEHPAALLGRAEHALAADEEAAAEPLAASLEALIAPPPQPPSADAVTPSPAQRADAARLLVALRQRAGDSEGARRAFATLAADSLADEPGALVAVARTRAALGETDAALAELGRGVETWPARLDMRIALAEMALASNALAPARKALIDVSDLQERIAGSPAALGLRGRVHLALDDLDSAAEDLEAALALLPGDLAATQALAQVALRRGAPRDAVEFLEPLMSAGASAEIQLAFATALRRSGAFERAAEVLDTMAKADEPEPRVMLERARLARDQGDWDRARREFIAAAERVPGTPTATEAIIDAARLALDTGERRAARRILERVLGDEADAVEPAVLIEAAHVATASGALADAQGFLDRAAAGELSGPAQVALARERGHLALRRGTLDSAVEQLALAHAGAPSDGEAALLLIDARLQREELEQAQAVADALAATAGTSPASQHLAAGLLAMAKREFDTAQERFDQAVAALEEAQATPRQFARAHILAGRALFQADELRDASKALERAIRLDPADPEPYFVLGMVEYGRGEYEAAADAFEASLERDSESTPKAWFYLGEVELERKKERDAKKAFRAFLERVDDGPEAEQAQRYLREIGGR</sequence>
<protein>
    <submittedName>
        <fullName evidence="6">Tetratricopeptide TPR_2 repeat protein</fullName>
    </submittedName>
</protein>
<organism evidence="6 7">
    <name type="scientific">Haliangium ochraceum (strain DSM 14365 / JCM 11303 / SMP-2)</name>
    <dbReference type="NCBI Taxonomy" id="502025"/>
    <lineage>
        <taxon>Bacteria</taxon>
        <taxon>Pseudomonadati</taxon>
        <taxon>Myxococcota</taxon>
        <taxon>Polyangia</taxon>
        <taxon>Haliangiales</taxon>
        <taxon>Kofleriaceae</taxon>
        <taxon>Haliangium</taxon>
    </lineage>
</organism>
<feature type="repeat" description="TPR" evidence="3">
    <location>
        <begin position="1173"/>
        <end position="1206"/>
    </location>
</feature>
<feature type="repeat" description="TPR" evidence="3">
    <location>
        <begin position="818"/>
        <end position="851"/>
    </location>
</feature>
<keyword evidence="7" id="KW-1185">Reference proteome</keyword>
<feature type="repeat" description="TPR" evidence="3">
    <location>
        <begin position="1139"/>
        <end position="1172"/>
    </location>
</feature>